<evidence type="ECO:0000313" key="9">
    <source>
        <dbReference type="Proteomes" id="UP000824049"/>
    </source>
</evidence>
<comment type="subcellular location">
    <subcellularLocation>
        <location evidence="1">Membrane</location>
        <topology evidence="1">Multi-pass membrane protein</topology>
    </subcellularLocation>
</comment>
<keyword evidence="4 6" id="KW-0472">Membrane</keyword>
<accession>A0A9D2J6W9</accession>
<feature type="domain" description="Threonine/Serine exporter ThrE" evidence="7">
    <location>
        <begin position="9"/>
        <end position="132"/>
    </location>
</feature>
<protein>
    <submittedName>
        <fullName evidence="8">Threonine/serine exporter family protein</fullName>
    </submittedName>
</protein>
<reference evidence="8" key="2">
    <citation type="submission" date="2021-04" db="EMBL/GenBank/DDBJ databases">
        <authorList>
            <person name="Gilroy R."/>
        </authorList>
    </citation>
    <scope>NUCLEOTIDE SEQUENCE</scope>
    <source>
        <strain evidence="8">CHK179-28034</strain>
    </source>
</reference>
<dbReference type="InterPro" id="IPR024528">
    <property type="entry name" value="ThrE_2"/>
</dbReference>
<dbReference type="GO" id="GO:0016020">
    <property type="term" value="C:membrane"/>
    <property type="evidence" value="ECO:0007669"/>
    <property type="project" value="UniProtKB-SubCell"/>
</dbReference>
<evidence type="ECO:0000256" key="3">
    <source>
        <dbReference type="ARBA" id="ARBA00022989"/>
    </source>
</evidence>
<proteinExistence type="inferred from homology"/>
<dbReference type="EMBL" id="DXBR01000001">
    <property type="protein sequence ID" value="HIZ38332.1"/>
    <property type="molecule type" value="Genomic_DNA"/>
</dbReference>
<dbReference type="Pfam" id="PF12821">
    <property type="entry name" value="ThrE_2"/>
    <property type="match status" value="1"/>
</dbReference>
<keyword evidence="3 6" id="KW-1133">Transmembrane helix</keyword>
<evidence type="ECO:0000256" key="2">
    <source>
        <dbReference type="ARBA" id="ARBA00022692"/>
    </source>
</evidence>
<reference evidence="8" key="1">
    <citation type="journal article" date="2021" name="PeerJ">
        <title>Extensive microbial diversity within the chicken gut microbiome revealed by metagenomics and culture.</title>
        <authorList>
            <person name="Gilroy R."/>
            <person name="Ravi A."/>
            <person name="Getino M."/>
            <person name="Pursley I."/>
            <person name="Horton D.L."/>
            <person name="Alikhan N.F."/>
            <person name="Baker D."/>
            <person name="Gharbi K."/>
            <person name="Hall N."/>
            <person name="Watson M."/>
            <person name="Adriaenssens E.M."/>
            <person name="Foster-Nyarko E."/>
            <person name="Jarju S."/>
            <person name="Secka A."/>
            <person name="Antonio M."/>
            <person name="Oren A."/>
            <person name="Chaudhuri R.R."/>
            <person name="La Ragione R."/>
            <person name="Hildebrand F."/>
            <person name="Pallen M.J."/>
        </authorList>
    </citation>
    <scope>NUCLEOTIDE SEQUENCE</scope>
    <source>
        <strain evidence="8">CHK179-28034</strain>
    </source>
</reference>
<keyword evidence="2 6" id="KW-0812">Transmembrane</keyword>
<evidence type="ECO:0000256" key="1">
    <source>
        <dbReference type="ARBA" id="ARBA00004141"/>
    </source>
</evidence>
<dbReference type="AlphaFoldDB" id="A0A9D2J6W9"/>
<sequence length="151" mass="16296">MERELIELASAFFGPLGLGILFHLRGGLLLPAALGGLLNRIVFLAVSETVGEKILPCLLCSMVTAVYAECLARILKVPATILLLPAIATSAPGRMLFFTMSSLVWGDGNGAWKYGTLTAEYALAVAIGISLVWALFMIAGKMREELWLKKR</sequence>
<name>A0A9D2J6W9_9FIRM</name>
<organism evidence="8 9">
    <name type="scientific">Candidatus Anaerobutyricum stercoris</name>
    <dbReference type="NCBI Taxonomy" id="2838457"/>
    <lineage>
        <taxon>Bacteria</taxon>
        <taxon>Bacillati</taxon>
        <taxon>Bacillota</taxon>
        <taxon>Clostridia</taxon>
        <taxon>Lachnospirales</taxon>
        <taxon>Lachnospiraceae</taxon>
        <taxon>Anaerobutyricum</taxon>
    </lineage>
</organism>
<feature type="transmembrane region" description="Helical" evidence="6">
    <location>
        <begin position="53"/>
        <end position="72"/>
    </location>
</feature>
<feature type="transmembrane region" description="Helical" evidence="6">
    <location>
        <begin position="12"/>
        <end position="33"/>
    </location>
</feature>
<comment type="similarity">
    <text evidence="5">Belongs to the ThrE exporter (TC 2.A.79) family.</text>
</comment>
<evidence type="ECO:0000259" key="7">
    <source>
        <dbReference type="Pfam" id="PF12821"/>
    </source>
</evidence>
<evidence type="ECO:0000256" key="4">
    <source>
        <dbReference type="ARBA" id="ARBA00023136"/>
    </source>
</evidence>
<evidence type="ECO:0000256" key="5">
    <source>
        <dbReference type="ARBA" id="ARBA00034125"/>
    </source>
</evidence>
<feature type="transmembrane region" description="Helical" evidence="6">
    <location>
        <begin position="121"/>
        <end position="140"/>
    </location>
</feature>
<gene>
    <name evidence="8" type="ORF">H9968_00160</name>
</gene>
<evidence type="ECO:0000256" key="6">
    <source>
        <dbReference type="SAM" id="Phobius"/>
    </source>
</evidence>
<feature type="transmembrane region" description="Helical" evidence="6">
    <location>
        <begin position="79"/>
        <end position="101"/>
    </location>
</feature>
<evidence type="ECO:0000313" key="8">
    <source>
        <dbReference type="EMBL" id="HIZ38332.1"/>
    </source>
</evidence>
<comment type="caution">
    <text evidence="8">The sequence shown here is derived from an EMBL/GenBank/DDBJ whole genome shotgun (WGS) entry which is preliminary data.</text>
</comment>
<dbReference type="Proteomes" id="UP000824049">
    <property type="component" value="Unassembled WGS sequence"/>
</dbReference>